<dbReference type="Gramene" id="LPERR06G01220.1">
    <property type="protein sequence ID" value="LPERR06G01220.1"/>
    <property type="gene ID" value="LPERR06G01220"/>
</dbReference>
<dbReference type="Proteomes" id="UP000032180">
    <property type="component" value="Chromosome 6"/>
</dbReference>
<evidence type="ECO:0000256" key="1">
    <source>
        <dbReference type="SAM" id="MobiDB-lite"/>
    </source>
</evidence>
<evidence type="ECO:0000313" key="2">
    <source>
        <dbReference type="EnsemblPlants" id="LPERR06G01220.1"/>
    </source>
</evidence>
<proteinExistence type="predicted"/>
<organism evidence="2 3">
    <name type="scientific">Leersia perrieri</name>
    <dbReference type="NCBI Taxonomy" id="77586"/>
    <lineage>
        <taxon>Eukaryota</taxon>
        <taxon>Viridiplantae</taxon>
        <taxon>Streptophyta</taxon>
        <taxon>Embryophyta</taxon>
        <taxon>Tracheophyta</taxon>
        <taxon>Spermatophyta</taxon>
        <taxon>Magnoliopsida</taxon>
        <taxon>Liliopsida</taxon>
        <taxon>Poales</taxon>
        <taxon>Poaceae</taxon>
        <taxon>BOP clade</taxon>
        <taxon>Oryzoideae</taxon>
        <taxon>Oryzeae</taxon>
        <taxon>Oryzinae</taxon>
        <taxon>Leersia</taxon>
    </lineage>
</organism>
<dbReference type="HOGENOM" id="CLU_139403_0_0_1"/>
<sequence>MGSCATKPKTFEGKAPEEEVATTTPIEAPKVAHETTLLPNVVVAASDQEHEKLIVEEAKVDQPHAIIAEEVPTDAIVQKNIEATPELNNKEKEVEKEVEEKIVEEEKPSAPAAEKNVEVNNAKVVEKTIEIKNTEVGKGTTEVKINAEEEKPIQS</sequence>
<accession>A0A0D9WL76</accession>
<feature type="region of interest" description="Disordered" evidence="1">
    <location>
        <begin position="1"/>
        <end position="25"/>
    </location>
</feature>
<protein>
    <submittedName>
        <fullName evidence="2">Uncharacterized protein</fullName>
    </submittedName>
</protein>
<name>A0A0D9WL76_9ORYZ</name>
<reference evidence="2 3" key="1">
    <citation type="submission" date="2012-08" db="EMBL/GenBank/DDBJ databases">
        <title>Oryza genome evolution.</title>
        <authorList>
            <person name="Wing R.A."/>
        </authorList>
    </citation>
    <scope>NUCLEOTIDE SEQUENCE</scope>
</reference>
<keyword evidence="3" id="KW-1185">Reference proteome</keyword>
<reference evidence="2" key="3">
    <citation type="submission" date="2015-04" db="UniProtKB">
        <authorList>
            <consortium name="EnsemblPlants"/>
        </authorList>
    </citation>
    <scope>IDENTIFICATION</scope>
</reference>
<dbReference type="EnsemblPlants" id="LPERR06G01220.1">
    <property type="protein sequence ID" value="LPERR06G01220.1"/>
    <property type="gene ID" value="LPERR06G01220"/>
</dbReference>
<reference evidence="3" key="2">
    <citation type="submission" date="2013-12" db="EMBL/GenBank/DDBJ databases">
        <authorList>
            <person name="Yu Y."/>
            <person name="Lee S."/>
            <person name="de Baynast K."/>
            <person name="Wissotski M."/>
            <person name="Liu L."/>
            <person name="Talag J."/>
            <person name="Goicoechea J."/>
            <person name="Angelova A."/>
            <person name="Jetty R."/>
            <person name="Kudrna D."/>
            <person name="Golser W."/>
            <person name="Rivera L."/>
            <person name="Zhang J."/>
            <person name="Wing R."/>
        </authorList>
    </citation>
    <scope>NUCLEOTIDE SEQUENCE</scope>
</reference>
<dbReference type="eggNOG" id="ENOG502R7DA">
    <property type="taxonomic scope" value="Eukaryota"/>
</dbReference>
<dbReference type="AlphaFoldDB" id="A0A0D9WL76"/>
<evidence type="ECO:0000313" key="3">
    <source>
        <dbReference type="Proteomes" id="UP000032180"/>
    </source>
</evidence>